<feature type="transmembrane region" description="Helical" evidence="6">
    <location>
        <begin position="253"/>
        <end position="276"/>
    </location>
</feature>
<feature type="transmembrane region" description="Helical" evidence="6">
    <location>
        <begin position="47"/>
        <end position="68"/>
    </location>
</feature>
<keyword evidence="3 6" id="KW-1133">Transmembrane helix</keyword>
<evidence type="ECO:0000313" key="7">
    <source>
        <dbReference type="EMBL" id="KAB7497950.1"/>
    </source>
</evidence>
<dbReference type="PANTHER" id="PTHR23423">
    <property type="entry name" value="ORGANIC SOLUTE TRANSPORTER-RELATED"/>
    <property type="match status" value="1"/>
</dbReference>
<evidence type="ECO:0000256" key="2">
    <source>
        <dbReference type="ARBA" id="ARBA00022692"/>
    </source>
</evidence>
<organism evidence="7 8">
    <name type="scientific">Armadillidium nasatum</name>
    <dbReference type="NCBI Taxonomy" id="96803"/>
    <lineage>
        <taxon>Eukaryota</taxon>
        <taxon>Metazoa</taxon>
        <taxon>Ecdysozoa</taxon>
        <taxon>Arthropoda</taxon>
        <taxon>Crustacea</taxon>
        <taxon>Multicrustacea</taxon>
        <taxon>Malacostraca</taxon>
        <taxon>Eumalacostraca</taxon>
        <taxon>Peracarida</taxon>
        <taxon>Isopoda</taxon>
        <taxon>Oniscidea</taxon>
        <taxon>Crinocheta</taxon>
        <taxon>Armadillidiidae</taxon>
        <taxon>Armadillidium</taxon>
    </lineage>
</organism>
<gene>
    <name evidence="7" type="ORF">Anas_08703</name>
</gene>
<accession>A0A5N5SZ51</accession>
<feature type="compositionally biased region" description="Polar residues" evidence="5">
    <location>
        <begin position="448"/>
        <end position="463"/>
    </location>
</feature>
<feature type="transmembrane region" description="Helical" evidence="6">
    <location>
        <begin position="122"/>
        <end position="141"/>
    </location>
</feature>
<keyword evidence="4 6" id="KW-0472">Membrane</keyword>
<evidence type="ECO:0000256" key="6">
    <source>
        <dbReference type="SAM" id="Phobius"/>
    </source>
</evidence>
<name>A0A5N5SZ51_9CRUS</name>
<evidence type="ECO:0000256" key="4">
    <source>
        <dbReference type="ARBA" id="ARBA00023136"/>
    </source>
</evidence>
<dbReference type="SMART" id="SM01417">
    <property type="entry name" value="Solute_trans_a"/>
    <property type="match status" value="1"/>
</dbReference>
<proteinExistence type="predicted"/>
<dbReference type="AlphaFoldDB" id="A0A5N5SZ51"/>
<evidence type="ECO:0000256" key="3">
    <source>
        <dbReference type="ARBA" id="ARBA00022989"/>
    </source>
</evidence>
<feature type="region of interest" description="Disordered" evidence="5">
    <location>
        <begin position="448"/>
        <end position="573"/>
    </location>
</feature>
<dbReference type="GO" id="GO:0016020">
    <property type="term" value="C:membrane"/>
    <property type="evidence" value="ECO:0007669"/>
    <property type="project" value="UniProtKB-SubCell"/>
</dbReference>
<keyword evidence="2 6" id="KW-0812">Transmembrane</keyword>
<feature type="transmembrane region" description="Helical" evidence="6">
    <location>
        <begin position="296"/>
        <end position="317"/>
    </location>
</feature>
<feature type="transmembrane region" description="Helical" evidence="6">
    <location>
        <begin position="183"/>
        <end position="205"/>
    </location>
</feature>
<dbReference type="Proteomes" id="UP000326759">
    <property type="component" value="Unassembled WGS sequence"/>
</dbReference>
<protein>
    <submittedName>
        <fullName evidence="7">Transmembrane protein</fullName>
    </submittedName>
</protein>
<feature type="transmembrane region" description="Helical" evidence="6">
    <location>
        <begin position="217"/>
        <end position="241"/>
    </location>
</feature>
<dbReference type="Pfam" id="PF03619">
    <property type="entry name" value="Solute_trans_a"/>
    <property type="match status" value="1"/>
</dbReference>
<reference evidence="7 8" key="1">
    <citation type="journal article" date="2019" name="PLoS Biol.">
        <title>Sex chromosomes control vertical transmission of feminizing Wolbachia symbionts in an isopod.</title>
        <authorList>
            <person name="Becking T."/>
            <person name="Chebbi M.A."/>
            <person name="Giraud I."/>
            <person name="Moumen B."/>
            <person name="Laverre T."/>
            <person name="Caubet Y."/>
            <person name="Peccoud J."/>
            <person name="Gilbert C."/>
            <person name="Cordaux R."/>
        </authorList>
    </citation>
    <scope>NUCLEOTIDE SEQUENCE [LARGE SCALE GENOMIC DNA]</scope>
    <source>
        <strain evidence="7">ANa2</strain>
        <tissue evidence="7">Whole body excluding digestive tract and cuticle</tissue>
    </source>
</reference>
<evidence type="ECO:0000256" key="1">
    <source>
        <dbReference type="ARBA" id="ARBA00004141"/>
    </source>
</evidence>
<dbReference type="OrthoDB" id="5348404at2759"/>
<keyword evidence="8" id="KW-1185">Reference proteome</keyword>
<evidence type="ECO:0000256" key="5">
    <source>
        <dbReference type="SAM" id="MobiDB-lite"/>
    </source>
</evidence>
<comment type="caution">
    <text evidence="7">The sequence shown here is derived from an EMBL/GenBank/DDBJ whole genome shotgun (WGS) entry which is preliminary data.</text>
</comment>
<comment type="subcellular location">
    <subcellularLocation>
        <location evidence="1">Membrane</location>
        <topology evidence="1">Multi-pass membrane protein</topology>
    </subcellularLocation>
</comment>
<evidence type="ECO:0000313" key="8">
    <source>
        <dbReference type="Proteomes" id="UP000326759"/>
    </source>
</evidence>
<sequence length="573" mass="62890">MSSDGGSEHGVGDTTITSVLEGLDGVTSTIGTSAGLTTSPVVIEDPIFLQTTTAQAVAGVFVWAALIITCHQIYQHLRYYSNPAEQRWIVRILFFVPFYAFDSWLSLLFFNNDYYVYFDTLRNIYEAFVIYSFLSLCYEYLGGESNIMSEIRGKPIRSSCLYGTCCLVGKTYTIEFLRFCKQVTLQFCLIRPLMAVITIILHAQGKYHDGDWSPNGAYLYIIIIYNISVSLALYGLFLFYYATKDLLKPFDPVLKFFTIKSVIFLSFWQGFLLAVLEKAEVIKAVPEVNKGTVSAGYQNFIICIEMFFASVALRYAFPYQIYGDLNSAGPGRSVTMQSISSSLKETMNPKDIMTDAIHNFHPQYQQYTQYSAGNNERPSQVLTHSHDMEELRPDLLPVTSASSDLLLSLKSSTISTTAPTLPPSSPPPVYFDGANFVPLPAVNRSSSVTAKGNLNRNKNSSRVTKGAKGSHIPNYYSTSSTAEDKHANPLPPPSSQHQGGGATRASGHKAVSTYDTDEVSQMPSSNGNIGSLSGSAAATSVNGSGARGGQASRSNKSAYNEKTLLLSSDDEFQ</sequence>
<dbReference type="InterPro" id="IPR005178">
    <property type="entry name" value="Ostalpha/TMEM184C"/>
</dbReference>
<feature type="compositionally biased region" description="Low complexity" evidence="5">
    <location>
        <begin position="524"/>
        <end position="538"/>
    </location>
</feature>
<dbReference type="EMBL" id="SEYY01019739">
    <property type="protein sequence ID" value="KAB7497950.1"/>
    <property type="molecule type" value="Genomic_DNA"/>
</dbReference>
<feature type="transmembrane region" description="Helical" evidence="6">
    <location>
        <begin position="88"/>
        <end position="110"/>
    </location>
</feature>